<evidence type="ECO:0000256" key="9">
    <source>
        <dbReference type="ARBA" id="ARBA00044712"/>
    </source>
</evidence>
<dbReference type="GeneID" id="19013096"/>
<dbReference type="GO" id="GO:0003723">
    <property type="term" value="F:RNA binding"/>
    <property type="evidence" value="ECO:0007669"/>
    <property type="project" value="UniProtKB-KW"/>
</dbReference>
<dbReference type="PROSITE" id="PS51562">
    <property type="entry name" value="RNA_CAP0_MT"/>
    <property type="match status" value="1"/>
</dbReference>
<dbReference type="STRING" id="41875.K8EJ92"/>
<dbReference type="InterPro" id="IPR004971">
    <property type="entry name" value="mRNA_G-N7_MeTrfase_dom"/>
</dbReference>
<feature type="site" description="mRNA cap binding" evidence="12">
    <location>
        <position position="97"/>
    </location>
</feature>
<feature type="domain" description="MRNA cap 0 methyltransferase" evidence="14">
    <location>
        <begin position="57"/>
        <end position="366"/>
    </location>
</feature>
<dbReference type="CDD" id="cd02440">
    <property type="entry name" value="AdoMet_MTases"/>
    <property type="match status" value="1"/>
</dbReference>
<evidence type="ECO:0000256" key="11">
    <source>
        <dbReference type="PIRSR" id="PIRSR028762-1"/>
    </source>
</evidence>
<dbReference type="PIRSF" id="PIRSF028762">
    <property type="entry name" value="ABD1"/>
    <property type="match status" value="1"/>
</dbReference>
<comment type="subcellular location">
    <subcellularLocation>
        <location evidence="1 10">Nucleus</location>
    </subcellularLocation>
</comment>
<feature type="binding site" evidence="11">
    <location>
        <position position="70"/>
    </location>
    <ligand>
        <name>S-adenosyl-L-methionine</name>
        <dbReference type="ChEBI" id="CHEBI:59789"/>
    </ligand>
</feature>
<dbReference type="OrthoDB" id="10248867at2759"/>
<dbReference type="GO" id="GO:0004482">
    <property type="term" value="F:mRNA 5'-cap (guanine-N7-)-methyltransferase activity"/>
    <property type="evidence" value="ECO:0007669"/>
    <property type="project" value="UniProtKB-EC"/>
</dbReference>
<evidence type="ECO:0000313" key="15">
    <source>
        <dbReference type="EMBL" id="CCO18101.1"/>
    </source>
</evidence>
<feature type="binding site" evidence="12">
    <location>
        <begin position="66"/>
        <end position="67"/>
    </location>
    <ligand>
        <name>mRNA</name>
        <dbReference type="ChEBI" id="CHEBI:33699"/>
    </ligand>
</feature>
<comment type="catalytic activity">
    <reaction evidence="9">
        <text>a 5'-end (5'-triphosphoguanosine)-ribonucleoside in mRNA + S-adenosyl-L-methionine = a 5'-end (N(7)-methyl 5'-triphosphoguanosine)-ribonucleoside in mRNA + S-adenosyl-L-homocysteine</text>
        <dbReference type="Rhea" id="RHEA:67008"/>
        <dbReference type="Rhea" id="RHEA-COMP:17166"/>
        <dbReference type="Rhea" id="RHEA-COMP:17167"/>
        <dbReference type="ChEBI" id="CHEBI:57856"/>
        <dbReference type="ChEBI" id="CHEBI:59789"/>
        <dbReference type="ChEBI" id="CHEBI:156461"/>
        <dbReference type="ChEBI" id="CHEBI:167617"/>
        <dbReference type="EC" id="2.1.1.56"/>
    </reaction>
</comment>
<dbReference type="InterPro" id="IPR029063">
    <property type="entry name" value="SAM-dependent_MTases_sf"/>
</dbReference>
<keyword evidence="6 10" id="KW-0694">RNA-binding</keyword>
<keyword evidence="16" id="KW-1185">Reference proteome</keyword>
<evidence type="ECO:0000256" key="2">
    <source>
        <dbReference type="ARBA" id="ARBA00022603"/>
    </source>
</evidence>
<dbReference type="EMBL" id="FO082269">
    <property type="protein sequence ID" value="CCO18101.1"/>
    <property type="molecule type" value="Genomic_DNA"/>
</dbReference>
<evidence type="ECO:0000256" key="1">
    <source>
        <dbReference type="ARBA" id="ARBA00004123"/>
    </source>
</evidence>
<dbReference type="Gene3D" id="3.40.50.150">
    <property type="entry name" value="Vaccinia Virus protein VP39"/>
    <property type="match status" value="1"/>
</dbReference>
<dbReference type="PANTHER" id="PTHR12189">
    <property type="entry name" value="MRNA GUANINE-7- METHYLTRANSFERASE"/>
    <property type="match status" value="1"/>
</dbReference>
<dbReference type="Proteomes" id="UP000198341">
    <property type="component" value="Chromosome 10"/>
</dbReference>
<name>K8EJ92_9CHLO</name>
<feature type="binding site" evidence="11">
    <location>
        <position position="163"/>
    </location>
    <ligand>
        <name>S-adenosyl-L-methionine</name>
        <dbReference type="ChEBI" id="CHEBI:59789"/>
    </ligand>
</feature>
<organism evidence="15 16">
    <name type="scientific">Bathycoccus prasinos</name>
    <dbReference type="NCBI Taxonomy" id="41875"/>
    <lineage>
        <taxon>Eukaryota</taxon>
        <taxon>Viridiplantae</taxon>
        <taxon>Chlorophyta</taxon>
        <taxon>Mamiellophyceae</taxon>
        <taxon>Mamiellales</taxon>
        <taxon>Bathycoccaceae</taxon>
        <taxon>Bathycoccus</taxon>
    </lineage>
</organism>
<feature type="site" description="mRNA cap binding" evidence="12">
    <location>
        <position position="91"/>
    </location>
</feature>
<feature type="region of interest" description="Disordered" evidence="13">
    <location>
        <begin position="1"/>
        <end position="31"/>
    </location>
</feature>
<dbReference type="InterPro" id="IPR039753">
    <property type="entry name" value="RG7MT1"/>
</dbReference>
<evidence type="ECO:0000256" key="12">
    <source>
        <dbReference type="PIRSR" id="PIRSR028762-2"/>
    </source>
</evidence>
<reference evidence="15 16" key="1">
    <citation type="submission" date="2011-10" db="EMBL/GenBank/DDBJ databases">
        <authorList>
            <person name="Genoscope - CEA"/>
        </authorList>
    </citation>
    <scope>NUCLEOTIDE SEQUENCE [LARGE SCALE GENOMIC DNA]</scope>
    <source>
        <strain evidence="15 16">RCC 1105</strain>
    </source>
</reference>
<feature type="site" description="mRNA cap binding" evidence="12">
    <location>
        <position position="358"/>
    </location>
</feature>
<keyword evidence="7 10" id="KW-0506">mRNA capping</keyword>
<evidence type="ECO:0000313" key="16">
    <source>
        <dbReference type="Proteomes" id="UP000198341"/>
    </source>
</evidence>
<feature type="binding site" evidence="11">
    <location>
        <position position="139"/>
    </location>
    <ligand>
        <name>S-adenosyl-L-methionine</name>
        <dbReference type="ChEBI" id="CHEBI:59789"/>
    </ligand>
</feature>
<feature type="site" description="mRNA cap binding" evidence="12">
    <location>
        <position position="255"/>
    </location>
</feature>
<feature type="site" description="mRNA cap binding" evidence="12">
    <location>
        <position position="167"/>
    </location>
</feature>
<gene>
    <name evidence="15" type="ordered locus">Bathy10g00190</name>
</gene>
<evidence type="ECO:0000256" key="3">
    <source>
        <dbReference type="ARBA" id="ARBA00022664"/>
    </source>
</evidence>
<dbReference type="SUPFAM" id="SSF53335">
    <property type="entry name" value="S-adenosyl-L-methionine-dependent methyltransferases"/>
    <property type="match status" value="1"/>
</dbReference>
<dbReference type="Pfam" id="PF03291">
    <property type="entry name" value="mRNA_G-N7_MeTrfase"/>
    <property type="match status" value="1"/>
</dbReference>
<keyword evidence="8 10" id="KW-0539">Nucleus</keyword>
<proteinExistence type="inferred from homology"/>
<dbReference type="RefSeq" id="XP_007510568.1">
    <property type="nucleotide sequence ID" value="XM_007510506.1"/>
</dbReference>
<evidence type="ECO:0000256" key="5">
    <source>
        <dbReference type="ARBA" id="ARBA00022691"/>
    </source>
</evidence>
<accession>K8EJ92</accession>
<evidence type="ECO:0000259" key="14">
    <source>
        <dbReference type="PROSITE" id="PS51562"/>
    </source>
</evidence>
<comment type="similarity">
    <text evidence="10">Belongs to the class I-like SAM-binding methyltransferase superfamily. mRNA cap 0 methyltransferase family.</text>
</comment>
<evidence type="ECO:0000256" key="10">
    <source>
        <dbReference type="PIRNR" id="PIRNR028762"/>
    </source>
</evidence>
<feature type="binding site" evidence="11">
    <location>
        <position position="110"/>
    </location>
    <ligand>
        <name>S-adenosyl-L-methionine</name>
        <dbReference type="ChEBI" id="CHEBI:59789"/>
    </ligand>
</feature>
<evidence type="ECO:0000256" key="4">
    <source>
        <dbReference type="ARBA" id="ARBA00022679"/>
    </source>
</evidence>
<keyword evidence="5 10" id="KW-0949">S-adenosyl-L-methionine</keyword>
<evidence type="ECO:0000256" key="6">
    <source>
        <dbReference type="ARBA" id="ARBA00022884"/>
    </source>
</evidence>
<evidence type="ECO:0000256" key="7">
    <source>
        <dbReference type="ARBA" id="ARBA00023042"/>
    </source>
</evidence>
<keyword evidence="3 10" id="KW-0507">mRNA processing</keyword>
<dbReference type="EC" id="2.1.1.56" evidence="10"/>
<evidence type="ECO:0000256" key="8">
    <source>
        <dbReference type="ARBA" id="ARBA00023242"/>
    </source>
</evidence>
<keyword evidence="2 10" id="KW-0489">Methyltransferase</keyword>
<feature type="site" description="mRNA cap binding" evidence="12">
    <location>
        <position position="123"/>
    </location>
</feature>
<dbReference type="GO" id="GO:0005634">
    <property type="term" value="C:nucleus"/>
    <property type="evidence" value="ECO:0007669"/>
    <property type="project" value="UniProtKB-SubCell"/>
</dbReference>
<dbReference type="eggNOG" id="KOG1975">
    <property type="taxonomic scope" value="Eukaryota"/>
</dbReference>
<feature type="binding site" evidence="11">
    <location>
        <position position="168"/>
    </location>
    <ligand>
        <name>S-adenosyl-L-methionine</name>
        <dbReference type="ChEBI" id="CHEBI:59789"/>
    </ligand>
</feature>
<evidence type="ECO:0000256" key="13">
    <source>
        <dbReference type="SAM" id="MobiDB-lite"/>
    </source>
</evidence>
<dbReference type="AlphaFoldDB" id="K8EJ92"/>
<protein>
    <recommendedName>
        <fullName evidence="10">mRNA cap guanine-N(7) methyltransferase</fullName>
        <ecNumber evidence="10">2.1.1.56</ecNumber>
    </recommendedName>
    <alternativeName>
        <fullName evidence="10">mRNA (guanine-N(7))-methyltransferase</fullName>
    </alternativeName>
    <alternativeName>
        <fullName evidence="10">mRNA cap methyltransferase</fullName>
    </alternativeName>
</protein>
<dbReference type="KEGG" id="bpg:Bathy10g00190"/>
<keyword evidence="4 10" id="KW-0808">Transferase</keyword>
<sequence>MKRTRNVVADDDANPAELEKGGQGGGGKNHYDVNEATLVAKHYSQRQNQNLEQRRQSPIYNLRCLNNFVKSTLIQTVTKKDDRVMDLACGKGGDLGKFKKAEIGYYCGIDIALESVRRDAIQRYNKGDYTFPATFIAGDAFVHDLEDVLGEKVNGLFDVVSCQFAIHYSFSTEKRARKAFENISKALRPGGHFVGTTVDSNVLVRNLRQTDGLLFGNDVIEVNFDEKHCKKEFLPPGFGIEYSFTLEDAVTDCKESLVPFVTFAELAKEYDLEIMRWTNFHQYVHEMLNLPKEGKYRSVHELWLHLMQPPGGSPADGKSLVPRNADGQSLLYATAVKPLNKSLNAALTEQEWEAAGYYTTFILRKKTKATAADEATKEIQKVVNERPPIPKSQPLSAKDVLVLEGAA</sequence>
<dbReference type="InterPro" id="IPR016899">
    <property type="entry name" value="mRNA_G-N7_MeTrfase_euk"/>
</dbReference>
<feature type="binding site" evidence="11">
    <location>
        <position position="88"/>
    </location>
    <ligand>
        <name>S-adenosyl-L-methionine</name>
        <dbReference type="ChEBI" id="CHEBI:59789"/>
    </ligand>
</feature>
<dbReference type="PANTHER" id="PTHR12189:SF2">
    <property type="entry name" value="MRNA CAP GUANINE-N7 METHYLTRANSFERASE"/>
    <property type="match status" value="1"/>
</dbReference>